<dbReference type="InterPro" id="IPR027417">
    <property type="entry name" value="P-loop_NTPase"/>
</dbReference>
<dbReference type="RefSeq" id="WP_077814316.1">
    <property type="nucleotide sequence ID" value="NZ_CP014692.1"/>
</dbReference>
<feature type="domain" description="ABC transporter" evidence="3">
    <location>
        <begin position="2"/>
        <end position="201"/>
    </location>
</feature>
<dbReference type="PANTHER" id="PTHR43119:SF1">
    <property type="entry name" value="ABC TRANSPORTER DOMAIN-CONTAINING PROTEIN"/>
    <property type="match status" value="1"/>
</dbReference>
<dbReference type="InterPro" id="IPR003593">
    <property type="entry name" value="AAA+_ATPase"/>
</dbReference>
<dbReference type="InterPro" id="IPR003439">
    <property type="entry name" value="ABC_transporter-like_ATP-bd"/>
</dbReference>
<dbReference type="AlphaFoldDB" id="A0A1U9KKM0"/>
<keyword evidence="5" id="KW-1185">Reference proteome</keyword>
<keyword evidence="2 4" id="KW-0067">ATP-binding</keyword>
<dbReference type="OrthoDB" id="9802264at2"/>
<dbReference type="STRING" id="435.A0U92_07725"/>
<protein>
    <submittedName>
        <fullName evidence="4">ATP-binding protein</fullName>
    </submittedName>
</protein>
<proteinExistence type="predicted"/>
<evidence type="ECO:0000313" key="5">
    <source>
        <dbReference type="Proteomes" id="UP000188937"/>
    </source>
</evidence>
<keyword evidence="1" id="KW-0547">Nucleotide-binding</keyword>
<dbReference type="KEGG" id="aace:A0U92_07725"/>
<evidence type="ECO:0000259" key="3">
    <source>
        <dbReference type="PROSITE" id="PS50893"/>
    </source>
</evidence>
<evidence type="ECO:0000313" key="4">
    <source>
        <dbReference type="EMBL" id="AQS86342.1"/>
    </source>
</evidence>
<dbReference type="GO" id="GO:0016887">
    <property type="term" value="F:ATP hydrolysis activity"/>
    <property type="evidence" value="ECO:0007669"/>
    <property type="project" value="InterPro"/>
</dbReference>
<dbReference type="Pfam" id="PF00005">
    <property type="entry name" value="ABC_tran"/>
    <property type="match status" value="1"/>
</dbReference>
<dbReference type="PANTHER" id="PTHR43119">
    <property type="entry name" value="ABC TRANSPORT PROTEIN ATP-BINDING COMPONENT-RELATED"/>
    <property type="match status" value="1"/>
</dbReference>
<dbReference type="eggNOG" id="COG3839">
    <property type="taxonomic scope" value="Bacteria"/>
</dbReference>
<dbReference type="PROSITE" id="PS50893">
    <property type="entry name" value="ABC_TRANSPORTER_2"/>
    <property type="match status" value="1"/>
</dbReference>
<dbReference type="Proteomes" id="UP000188937">
    <property type="component" value="Chromosome"/>
</dbReference>
<dbReference type="Gene3D" id="3.40.50.300">
    <property type="entry name" value="P-loop containing nucleotide triphosphate hydrolases"/>
    <property type="match status" value="1"/>
</dbReference>
<accession>A0A1U9KKM0</accession>
<dbReference type="SMART" id="SM00382">
    <property type="entry name" value="AAA"/>
    <property type="match status" value="1"/>
</dbReference>
<sequence>MSKNTGLIAEKLRSERVGPVTFHVGHGECLAITGASGSGKSLLLRLVADLDPHTGTLILDGENSLSVAGHVWRQRVAYFPAEPGWWSENVSDHVPDTPQARALIKAVGLPERMLTAEIRGLSTGERQRLALVRGLLHGPQVLLLDEPTSALDPQSTSLVEDLIRRQKNDGRIIALVSHNAAQVERLADRRAILRDGRLEEVA</sequence>
<organism evidence="4 5">
    <name type="scientific">Acetobacter aceti</name>
    <dbReference type="NCBI Taxonomy" id="435"/>
    <lineage>
        <taxon>Bacteria</taxon>
        <taxon>Pseudomonadati</taxon>
        <taxon>Pseudomonadota</taxon>
        <taxon>Alphaproteobacteria</taxon>
        <taxon>Acetobacterales</taxon>
        <taxon>Acetobacteraceae</taxon>
        <taxon>Acetobacter</taxon>
        <taxon>Acetobacter subgen. Acetobacter</taxon>
    </lineage>
</organism>
<name>A0A1U9KKM0_ACEAC</name>
<dbReference type="GO" id="GO:0005524">
    <property type="term" value="F:ATP binding"/>
    <property type="evidence" value="ECO:0007669"/>
    <property type="project" value="UniProtKB-KW"/>
</dbReference>
<reference evidence="4 5" key="1">
    <citation type="submission" date="2016-03" db="EMBL/GenBank/DDBJ databases">
        <title>Acetic acid bacteria sequencing.</title>
        <authorList>
            <person name="Brandt J."/>
            <person name="Jakob F."/>
            <person name="Vogel R.F."/>
        </authorList>
    </citation>
    <scope>NUCLEOTIDE SEQUENCE [LARGE SCALE GENOMIC DNA]</scope>
    <source>
        <strain evidence="4 5">TMW2.1153</strain>
    </source>
</reference>
<evidence type="ECO:0000256" key="2">
    <source>
        <dbReference type="ARBA" id="ARBA00022840"/>
    </source>
</evidence>
<dbReference type="SUPFAM" id="SSF52540">
    <property type="entry name" value="P-loop containing nucleoside triphosphate hydrolases"/>
    <property type="match status" value="1"/>
</dbReference>
<evidence type="ECO:0000256" key="1">
    <source>
        <dbReference type="ARBA" id="ARBA00022741"/>
    </source>
</evidence>
<dbReference type="EMBL" id="CP014692">
    <property type="protein sequence ID" value="AQS86342.1"/>
    <property type="molecule type" value="Genomic_DNA"/>
</dbReference>
<gene>
    <name evidence="4" type="ORF">A0U92_07725</name>
</gene>